<dbReference type="InterPro" id="IPR000228">
    <property type="entry name" value="RNA3'_term_phos_cyc"/>
</dbReference>
<dbReference type="EMBL" id="CP017686">
    <property type="protein sequence ID" value="AYQ54427.1"/>
    <property type="molecule type" value="Genomic_DNA"/>
</dbReference>
<dbReference type="GO" id="GO:0000166">
    <property type="term" value="F:nucleotide binding"/>
    <property type="evidence" value="ECO:0007669"/>
    <property type="project" value="UniProtKB-KW"/>
</dbReference>
<dbReference type="SUPFAM" id="SSF55205">
    <property type="entry name" value="EPT/RTPC-like"/>
    <property type="match status" value="2"/>
</dbReference>
<feature type="domain" description="RNA 3'-terminal phosphate cyclase insert" evidence="7">
    <location>
        <begin position="182"/>
        <end position="275"/>
    </location>
</feature>
<dbReference type="GO" id="GO:0003963">
    <property type="term" value="F:RNA-3'-phosphate cyclase activity"/>
    <property type="evidence" value="ECO:0007669"/>
    <property type="project" value="UniProtKB-UniRule"/>
</dbReference>
<dbReference type="Pfam" id="PF01137">
    <property type="entry name" value="RTC"/>
    <property type="match status" value="1"/>
</dbReference>
<keyword evidence="3" id="KW-0436">Ligase</keyword>
<gene>
    <name evidence="8" type="ORF">BKD89_01140</name>
</gene>
<evidence type="ECO:0000259" key="6">
    <source>
        <dbReference type="Pfam" id="PF01137"/>
    </source>
</evidence>
<evidence type="ECO:0000259" key="7">
    <source>
        <dbReference type="Pfam" id="PF05189"/>
    </source>
</evidence>
<accession>A0A3G3IF12</accession>
<name>A0A3G3IF12_9ARCH</name>
<comment type="similarity">
    <text evidence="1">Belongs to the RNA 3'-terminal cyclase family. Type 1 subfamily.</text>
</comment>
<dbReference type="EC" id="6.5.1.4" evidence="5"/>
<evidence type="ECO:0000256" key="2">
    <source>
        <dbReference type="ARBA" id="ARBA00021428"/>
    </source>
</evidence>
<dbReference type="InterPro" id="IPR023797">
    <property type="entry name" value="RNA3'_phos_cyclase_dom"/>
</dbReference>
<dbReference type="Gene3D" id="3.30.360.20">
    <property type="entry name" value="RNA 3'-terminal phosphate cyclase, insert domain"/>
    <property type="match status" value="1"/>
</dbReference>
<dbReference type="Pfam" id="PF05189">
    <property type="entry name" value="RTC_insert"/>
    <property type="match status" value="1"/>
</dbReference>
<evidence type="ECO:0000256" key="5">
    <source>
        <dbReference type="NCBIfam" id="TIGR03399"/>
    </source>
</evidence>
<dbReference type="Gene3D" id="3.65.10.20">
    <property type="entry name" value="RNA 3'-terminal phosphate cyclase domain"/>
    <property type="match status" value="1"/>
</dbReference>
<evidence type="ECO:0000313" key="9">
    <source>
        <dbReference type="Proteomes" id="UP000273278"/>
    </source>
</evidence>
<feature type="domain" description="RNA 3'-terminal phosphate cyclase" evidence="6">
    <location>
        <begin position="10"/>
        <end position="326"/>
    </location>
</feature>
<dbReference type="PANTHER" id="PTHR11096:SF0">
    <property type="entry name" value="RNA 3'-TERMINAL PHOSPHATE CYCLASE"/>
    <property type="match status" value="1"/>
</dbReference>
<keyword evidence="4" id="KW-0547">Nucleotide-binding</keyword>
<dbReference type="GeneID" id="41321031"/>
<dbReference type="PIRSF" id="PIRSF005378">
    <property type="entry name" value="RNA3'_term_phos_cycl_euk"/>
    <property type="match status" value="1"/>
</dbReference>
<dbReference type="InterPro" id="IPR020719">
    <property type="entry name" value="RNA3'_term_phos_cycl-like_CS"/>
</dbReference>
<dbReference type="InterPro" id="IPR036553">
    <property type="entry name" value="RPTC_insert"/>
</dbReference>
<evidence type="ECO:0000256" key="1">
    <source>
        <dbReference type="ARBA" id="ARBA00009206"/>
    </source>
</evidence>
<dbReference type="Proteomes" id="UP000273278">
    <property type="component" value="Chromosome"/>
</dbReference>
<dbReference type="NCBIfam" id="TIGR03399">
    <property type="entry name" value="RNA_3prim_cycl"/>
    <property type="match status" value="1"/>
</dbReference>
<dbReference type="RefSeq" id="WP_022532934.1">
    <property type="nucleotide sequence ID" value="NZ_CAYARL010000008.1"/>
</dbReference>
<reference evidence="8 9" key="1">
    <citation type="submission" date="2016-10" db="EMBL/GenBank/DDBJ databases">
        <title>Complete genome of the TMA-utilizing, human hosted archaeon Methanomethylophilus alvus Gen. nov, sp. nov., strain Mx-05, derived from a pure culture.</title>
        <authorList>
            <person name="Brugere J.-F."/>
            <person name="Ben Hania W."/>
            <person name="Chaudhary P.P."/>
            <person name="Gaci N."/>
            <person name="Borrel G."/>
            <person name="Cao Van Tuat L."/>
            <person name="Fardeau M.-L."/>
            <person name="Harris H.M.B."/>
            <person name="O'Toole P.W."/>
            <person name="Ollivier B."/>
        </authorList>
    </citation>
    <scope>NUCLEOTIDE SEQUENCE [LARGE SCALE GENOMIC DNA]</scope>
    <source>
        <strain evidence="8 9">Mx-05</strain>
    </source>
</reference>
<protein>
    <recommendedName>
        <fullName evidence="2 5">RNA 3'-terminal phosphate cyclase</fullName>
        <ecNumber evidence="5">6.5.1.4</ecNumber>
    </recommendedName>
</protein>
<dbReference type="AlphaFoldDB" id="A0A3G3IF12"/>
<dbReference type="InterPro" id="IPR013791">
    <property type="entry name" value="RNA3'-term_phos_cycl_insert"/>
</dbReference>
<organism evidence="8 9">
    <name type="scientific">Methanomethylophilus alvi</name>
    <dbReference type="NCBI Taxonomy" id="1291540"/>
    <lineage>
        <taxon>Archaea</taxon>
        <taxon>Methanobacteriati</taxon>
        <taxon>Thermoplasmatota</taxon>
        <taxon>Thermoplasmata</taxon>
        <taxon>Methanomassiliicoccales</taxon>
        <taxon>Methanomethylophilaceae</taxon>
        <taxon>Methanomethylophilus</taxon>
    </lineage>
</organism>
<dbReference type="GO" id="GO:0006396">
    <property type="term" value="P:RNA processing"/>
    <property type="evidence" value="ECO:0007669"/>
    <property type="project" value="UniProtKB-UniRule"/>
</dbReference>
<dbReference type="PROSITE" id="PS01287">
    <property type="entry name" value="RTC"/>
    <property type="match status" value="1"/>
</dbReference>
<dbReference type="InterPro" id="IPR017770">
    <property type="entry name" value="RNA3'_term_phos_cyc_type_1"/>
</dbReference>
<evidence type="ECO:0000256" key="4">
    <source>
        <dbReference type="ARBA" id="ARBA00022741"/>
    </source>
</evidence>
<evidence type="ECO:0000313" key="8">
    <source>
        <dbReference type="EMBL" id="AYQ54427.1"/>
    </source>
</evidence>
<dbReference type="PANTHER" id="PTHR11096">
    <property type="entry name" value="RNA 3' TERMINAL PHOSPHATE CYCLASE"/>
    <property type="match status" value="1"/>
</dbReference>
<dbReference type="InterPro" id="IPR037136">
    <property type="entry name" value="RNA3'_phos_cyclase_dom_sf"/>
</dbReference>
<evidence type="ECO:0000256" key="3">
    <source>
        <dbReference type="ARBA" id="ARBA00022598"/>
    </source>
</evidence>
<proteinExistence type="inferred from homology"/>
<sequence>MVLEIDSSRGEGGGQMVRTSVALATLTGTTTRLTRIRENRPTNGLSKQHTTAVNAVATMTGSKVTGNYIGSSELLIEPGHDQVTDISMDIGSAGSISLVIQATMLAARNYTSPFTLDLVGGTNVMWAPPVDSYPMVLFPLMKRMGINAELEILERGFYPIGGGHVKLKMDPIGRIEPLALDDLGQLKGLHGICFVQHLSDRIGSDMIEACKHVFEPQYDIDIQFQRTEGTSRGAGMVLVAEYENGILSSNVLSSKGHSPQQSGLDAASDLLQEMSAGSTVDIHTADQLLPYMAMAEGKSSFIVSRISKHLLSQMDTLESFLDVRFGVERKDDGYHFSVNPGEGN</sequence>
<dbReference type="InterPro" id="IPR013792">
    <property type="entry name" value="RNA3'P_cycl/enolpyr_Trfase_a/b"/>
</dbReference>
<dbReference type="SUPFAM" id="SSF52913">
    <property type="entry name" value="RNA 3'-terminal phosphate cyclase, RPTC, insert domain"/>
    <property type="match status" value="1"/>
</dbReference>